<feature type="region of interest" description="Disordered" evidence="1">
    <location>
        <begin position="1"/>
        <end position="35"/>
    </location>
</feature>
<dbReference type="OrthoDB" id="408373at2759"/>
<reference evidence="2 3" key="1">
    <citation type="journal article" date="2017" name="Curr. Biol.">
        <title>Genome architecture and evolution of a unichromosomal asexual nematode.</title>
        <authorList>
            <person name="Fradin H."/>
            <person name="Zegar C."/>
            <person name="Gutwein M."/>
            <person name="Lucas J."/>
            <person name="Kovtun M."/>
            <person name="Corcoran D."/>
            <person name="Baugh L.R."/>
            <person name="Kiontke K."/>
            <person name="Gunsalus K."/>
            <person name="Fitch D.H."/>
            <person name="Piano F."/>
        </authorList>
    </citation>
    <scope>NUCLEOTIDE SEQUENCE [LARGE SCALE GENOMIC DNA]</scope>
    <source>
        <strain evidence="2">PF1309</strain>
    </source>
</reference>
<proteinExistence type="predicted"/>
<evidence type="ECO:0008006" key="4">
    <source>
        <dbReference type="Google" id="ProtNLM"/>
    </source>
</evidence>
<dbReference type="Proteomes" id="UP000218231">
    <property type="component" value="Unassembled WGS sequence"/>
</dbReference>
<protein>
    <recommendedName>
        <fullName evidence="4">AB hydrolase-1 domain-containing protein</fullName>
    </recommendedName>
</protein>
<dbReference type="InterPro" id="IPR029058">
    <property type="entry name" value="AB_hydrolase_fold"/>
</dbReference>
<dbReference type="AlphaFoldDB" id="A0A2A2M374"/>
<dbReference type="Gene3D" id="3.40.50.1820">
    <property type="entry name" value="alpha/beta hydrolase"/>
    <property type="match status" value="1"/>
</dbReference>
<keyword evidence="3" id="KW-1185">Reference proteome</keyword>
<gene>
    <name evidence="2" type="ORF">WR25_22160</name>
</gene>
<evidence type="ECO:0000256" key="1">
    <source>
        <dbReference type="SAM" id="MobiDB-lite"/>
    </source>
</evidence>
<dbReference type="SUPFAM" id="SSF53474">
    <property type="entry name" value="alpha/beta-Hydrolases"/>
    <property type="match status" value="1"/>
</dbReference>
<feature type="compositionally biased region" description="Low complexity" evidence="1">
    <location>
        <begin position="10"/>
        <end position="26"/>
    </location>
</feature>
<comment type="caution">
    <text evidence="2">The sequence shown here is derived from an EMBL/GenBank/DDBJ whole genome shotgun (WGS) entry which is preliminary data.</text>
</comment>
<organism evidence="2 3">
    <name type="scientific">Diploscapter pachys</name>
    <dbReference type="NCBI Taxonomy" id="2018661"/>
    <lineage>
        <taxon>Eukaryota</taxon>
        <taxon>Metazoa</taxon>
        <taxon>Ecdysozoa</taxon>
        <taxon>Nematoda</taxon>
        <taxon>Chromadorea</taxon>
        <taxon>Rhabditida</taxon>
        <taxon>Rhabditina</taxon>
        <taxon>Rhabditomorpha</taxon>
        <taxon>Rhabditoidea</taxon>
        <taxon>Rhabditidae</taxon>
        <taxon>Diploscapter</taxon>
    </lineage>
</organism>
<accession>A0A2A2M374</accession>
<dbReference type="EMBL" id="LIAE01006051">
    <property type="protein sequence ID" value="PAV92735.1"/>
    <property type="molecule type" value="Genomic_DNA"/>
</dbReference>
<evidence type="ECO:0000313" key="2">
    <source>
        <dbReference type="EMBL" id="PAV92735.1"/>
    </source>
</evidence>
<evidence type="ECO:0000313" key="3">
    <source>
        <dbReference type="Proteomes" id="UP000218231"/>
    </source>
</evidence>
<sequence length="148" mass="15407">MRSKRGATIPRSPSPSASPNCSSLPSKTSSSVRPRRSNMIRFLGMRLAASALTLGVVLQPAPSHAATPAAETRMPHISVVATGKGSPVILIPGLSSPRTVWDGVVPGLVKTHRVYVVQVNGFGGDAPGANLSPGALRWLAIRWAGSPR</sequence>
<name>A0A2A2M374_9BILA</name>